<proteinExistence type="predicted"/>
<dbReference type="Gramene" id="OMP03791">
    <property type="protein sequence ID" value="OMP03791"/>
    <property type="gene ID" value="CCACVL1_02263"/>
</dbReference>
<gene>
    <name evidence="1" type="ORF">CCACVL1_02263</name>
</gene>
<reference evidence="1 2" key="1">
    <citation type="submission" date="2013-09" db="EMBL/GenBank/DDBJ databases">
        <title>Corchorus capsularis genome sequencing.</title>
        <authorList>
            <person name="Alam M."/>
            <person name="Haque M.S."/>
            <person name="Islam M.S."/>
            <person name="Emdad E.M."/>
            <person name="Islam M.M."/>
            <person name="Ahmed B."/>
            <person name="Halim A."/>
            <person name="Hossen Q.M.M."/>
            <person name="Hossain M.Z."/>
            <person name="Ahmed R."/>
            <person name="Khan M.M."/>
            <person name="Islam R."/>
            <person name="Rashid M.M."/>
            <person name="Khan S.A."/>
            <person name="Rahman M.S."/>
            <person name="Alam M."/>
        </authorList>
    </citation>
    <scope>NUCLEOTIDE SEQUENCE [LARGE SCALE GENOMIC DNA]</scope>
    <source>
        <strain evidence="2">cv. CVL-1</strain>
        <tissue evidence="1">Whole seedling</tissue>
    </source>
</reference>
<accession>A0A1R3K9M9</accession>
<evidence type="ECO:0000313" key="2">
    <source>
        <dbReference type="Proteomes" id="UP000188268"/>
    </source>
</evidence>
<name>A0A1R3K9M9_COCAP</name>
<keyword evidence="2" id="KW-1185">Reference proteome</keyword>
<dbReference type="AlphaFoldDB" id="A0A1R3K9M9"/>
<organism evidence="1 2">
    <name type="scientific">Corchorus capsularis</name>
    <name type="common">Jute</name>
    <dbReference type="NCBI Taxonomy" id="210143"/>
    <lineage>
        <taxon>Eukaryota</taxon>
        <taxon>Viridiplantae</taxon>
        <taxon>Streptophyta</taxon>
        <taxon>Embryophyta</taxon>
        <taxon>Tracheophyta</taxon>
        <taxon>Spermatophyta</taxon>
        <taxon>Magnoliopsida</taxon>
        <taxon>eudicotyledons</taxon>
        <taxon>Gunneridae</taxon>
        <taxon>Pentapetalae</taxon>
        <taxon>rosids</taxon>
        <taxon>malvids</taxon>
        <taxon>Malvales</taxon>
        <taxon>Malvaceae</taxon>
        <taxon>Grewioideae</taxon>
        <taxon>Apeibeae</taxon>
        <taxon>Corchorus</taxon>
    </lineage>
</organism>
<dbReference type="EMBL" id="AWWV01005956">
    <property type="protein sequence ID" value="OMP03791.1"/>
    <property type="molecule type" value="Genomic_DNA"/>
</dbReference>
<protein>
    <submittedName>
        <fullName evidence="1">Uncharacterized protein</fullName>
    </submittedName>
</protein>
<evidence type="ECO:0000313" key="1">
    <source>
        <dbReference type="EMBL" id="OMP03791.1"/>
    </source>
</evidence>
<sequence>MGKLIKQAQEKETFHFLLERLSSKILPRAILLRSRSLAVNRG</sequence>
<comment type="caution">
    <text evidence="1">The sequence shown here is derived from an EMBL/GenBank/DDBJ whole genome shotgun (WGS) entry which is preliminary data.</text>
</comment>
<dbReference type="Proteomes" id="UP000188268">
    <property type="component" value="Unassembled WGS sequence"/>
</dbReference>